<dbReference type="HOGENOM" id="CLU_1257210_0_0_1"/>
<dbReference type="InParanoid" id="E9GWK4"/>
<accession>E9GWK4</accession>
<gene>
    <name evidence="2" type="ORF">DAPPUDRAFT_107270</name>
</gene>
<protein>
    <submittedName>
        <fullName evidence="2">Uncharacterized protein</fullName>
    </submittedName>
</protein>
<dbReference type="AlphaFoldDB" id="E9GWK4"/>
<dbReference type="Proteomes" id="UP000000305">
    <property type="component" value="Unassembled WGS sequence"/>
</dbReference>
<dbReference type="PANTHER" id="PTHR46903">
    <property type="entry name" value="C2H2-TYPE DOMAIN-CONTAINING PROTEIN"/>
    <property type="match status" value="1"/>
</dbReference>
<dbReference type="PANTHER" id="PTHR46903:SF1">
    <property type="entry name" value="CCHC-TYPE DOMAIN-CONTAINING PROTEIN"/>
    <property type="match status" value="1"/>
</dbReference>
<proteinExistence type="predicted"/>
<evidence type="ECO:0000256" key="1">
    <source>
        <dbReference type="SAM" id="MobiDB-lite"/>
    </source>
</evidence>
<sequence>MTEQGSRPAPEEGEEEEVTLTTDRQQNQTGRTAAWIKEARTKRKTLRQQITTTGRRIETLVQSRGSRGALLGLIRHFDELLLRASHLQTELTSVEDDEEAERQDNLHLTYVTRVGETTEYAQSYLASREGEAASVVGLGGNVPAAPAVSPSEIRRREQARLEEIAIAQRSTSGLKTAKRSTSRTRPTLFRQPTITRCKSLGQRMARTATAHQQHQQSQQQQQQSRNTRRLD</sequence>
<reference evidence="2 3" key="1">
    <citation type="journal article" date="2011" name="Science">
        <title>The ecoresponsive genome of Daphnia pulex.</title>
        <authorList>
            <person name="Colbourne J.K."/>
            <person name="Pfrender M.E."/>
            <person name="Gilbert D."/>
            <person name="Thomas W.K."/>
            <person name="Tucker A."/>
            <person name="Oakley T.H."/>
            <person name="Tokishita S."/>
            <person name="Aerts A."/>
            <person name="Arnold G.J."/>
            <person name="Basu M.K."/>
            <person name="Bauer D.J."/>
            <person name="Caceres C.E."/>
            <person name="Carmel L."/>
            <person name="Casola C."/>
            <person name="Choi J.H."/>
            <person name="Detter J.C."/>
            <person name="Dong Q."/>
            <person name="Dusheyko S."/>
            <person name="Eads B.D."/>
            <person name="Frohlich T."/>
            <person name="Geiler-Samerotte K.A."/>
            <person name="Gerlach D."/>
            <person name="Hatcher P."/>
            <person name="Jogdeo S."/>
            <person name="Krijgsveld J."/>
            <person name="Kriventseva E.V."/>
            <person name="Kultz D."/>
            <person name="Laforsch C."/>
            <person name="Lindquist E."/>
            <person name="Lopez J."/>
            <person name="Manak J.R."/>
            <person name="Muller J."/>
            <person name="Pangilinan J."/>
            <person name="Patwardhan R.P."/>
            <person name="Pitluck S."/>
            <person name="Pritham E.J."/>
            <person name="Rechtsteiner A."/>
            <person name="Rho M."/>
            <person name="Rogozin I.B."/>
            <person name="Sakarya O."/>
            <person name="Salamov A."/>
            <person name="Schaack S."/>
            <person name="Shapiro H."/>
            <person name="Shiga Y."/>
            <person name="Skalitzky C."/>
            <person name="Smith Z."/>
            <person name="Souvorov A."/>
            <person name="Sung W."/>
            <person name="Tang Z."/>
            <person name="Tsuchiya D."/>
            <person name="Tu H."/>
            <person name="Vos H."/>
            <person name="Wang M."/>
            <person name="Wolf Y.I."/>
            <person name="Yamagata H."/>
            <person name="Yamada T."/>
            <person name="Ye Y."/>
            <person name="Shaw J.R."/>
            <person name="Andrews J."/>
            <person name="Crease T.J."/>
            <person name="Tang H."/>
            <person name="Lucas S.M."/>
            <person name="Robertson H.M."/>
            <person name="Bork P."/>
            <person name="Koonin E.V."/>
            <person name="Zdobnov E.M."/>
            <person name="Grigoriev I.V."/>
            <person name="Lynch M."/>
            <person name="Boore J.L."/>
        </authorList>
    </citation>
    <scope>NUCLEOTIDE SEQUENCE [LARGE SCALE GENOMIC DNA]</scope>
</reference>
<feature type="compositionally biased region" description="Low complexity" evidence="1">
    <location>
        <begin position="211"/>
        <end position="224"/>
    </location>
</feature>
<dbReference type="KEGG" id="dpx:DAPPUDRAFT_107270"/>
<evidence type="ECO:0000313" key="2">
    <source>
        <dbReference type="EMBL" id="EFX76172.1"/>
    </source>
</evidence>
<name>E9GWK4_DAPPU</name>
<feature type="region of interest" description="Disordered" evidence="1">
    <location>
        <begin position="1"/>
        <end position="31"/>
    </location>
</feature>
<evidence type="ECO:0000313" key="3">
    <source>
        <dbReference type="Proteomes" id="UP000000305"/>
    </source>
</evidence>
<dbReference type="PhylomeDB" id="E9GWK4"/>
<keyword evidence="3" id="KW-1185">Reference proteome</keyword>
<feature type="region of interest" description="Disordered" evidence="1">
    <location>
        <begin position="202"/>
        <end position="231"/>
    </location>
</feature>
<feature type="compositionally biased region" description="Polar residues" evidence="1">
    <location>
        <begin position="19"/>
        <end position="31"/>
    </location>
</feature>
<organism evidence="2 3">
    <name type="scientific">Daphnia pulex</name>
    <name type="common">Water flea</name>
    <dbReference type="NCBI Taxonomy" id="6669"/>
    <lineage>
        <taxon>Eukaryota</taxon>
        <taxon>Metazoa</taxon>
        <taxon>Ecdysozoa</taxon>
        <taxon>Arthropoda</taxon>
        <taxon>Crustacea</taxon>
        <taxon>Branchiopoda</taxon>
        <taxon>Diplostraca</taxon>
        <taxon>Cladocera</taxon>
        <taxon>Anomopoda</taxon>
        <taxon>Daphniidae</taxon>
        <taxon>Daphnia</taxon>
    </lineage>
</organism>
<dbReference type="EMBL" id="GL732570">
    <property type="protein sequence ID" value="EFX76172.1"/>
    <property type="molecule type" value="Genomic_DNA"/>
</dbReference>
<dbReference type="OrthoDB" id="6378967at2759"/>